<evidence type="ECO:0000313" key="1">
    <source>
        <dbReference type="EMBL" id="SNT03650.1"/>
    </source>
</evidence>
<dbReference type="InterPro" id="IPR036388">
    <property type="entry name" value="WH-like_DNA-bd_sf"/>
</dbReference>
<dbReference type="SUPFAM" id="SSF46785">
    <property type="entry name" value="Winged helix' DNA-binding domain"/>
    <property type="match status" value="1"/>
</dbReference>
<evidence type="ECO:0000313" key="2">
    <source>
        <dbReference type="Proteomes" id="UP000198304"/>
    </source>
</evidence>
<dbReference type="Proteomes" id="UP000198304">
    <property type="component" value="Unassembled WGS sequence"/>
</dbReference>
<accession>A0A239JCS9</accession>
<protein>
    <recommendedName>
        <fullName evidence="3">MarR family transcriptional regulator</fullName>
    </recommendedName>
</protein>
<dbReference type="EMBL" id="FZOJ01000034">
    <property type="protein sequence ID" value="SNT03650.1"/>
    <property type="molecule type" value="Genomic_DNA"/>
</dbReference>
<dbReference type="AlphaFoldDB" id="A0A239JCS9"/>
<name>A0A239JCS9_9FIRM</name>
<dbReference type="InterPro" id="IPR036390">
    <property type="entry name" value="WH_DNA-bd_sf"/>
</dbReference>
<organism evidence="1 2">
    <name type="scientific">Anaerovirgula multivorans</name>
    <dbReference type="NCBI Taxonomy" id="312168"/>
    <lineage>
        <taxon>Bacteria</taxon>
        <taxon>Bacillati</taxon>
        <taxon>Bacillota</taxon>
        <taxon>Clostridia</taxon>
        <taxon>Peptostreptococcales</taxon>
        <taxon>Natronincolaceae</taxon>
        <taxon>Anaerovirgula</taxon>
    </lineage>
</organism>
<sequence>MNANEIVLKTLAGTDQPLRPGEIAELAGVDKKDVEKAIKELKKEEKIISPKRCFYAINK</sequence>
<gene>
    <name evidence="1" type="ORF">SAMN05446037_103459</name>
</gene>
<dbReference type="RefSeq" id="WP_089284949.1">
    <property type="nucleotide sequence ID" value="NZ_FZOJ01000034.1"/>
</dbReference>
<keyword evidence="2" id="KW-1185">Reference proteome</keyword>
<proteinExistence type="predicted"/>
<evidence type="ECO:0008006" key="3">
    <source>
        <dbReference type="Google" id="ProtNLM"/>
    </source>
</evidence>
<dbReference type="OrthoDB" id="15623at2"/>
<reference evidence="1 2" key="1">
    <citation type="submission" date="2017-06" db="EMBL/GenBank/DDBJ databases">
        <authorList>
            <person name="Kim H.J."/>
            <person name="Triplett B.A."/>
        </authorList>
    </citation>
    <scope>NUCLEOTIDE SEQUENCE [LARGE SCALE GENOMIC DNA]</scope>
    <source>
        <strain evidence="1 2">SCA</strain>
    </source>
</reference>
<dbReference type="Gene3D" id="1.10.10.10">
    <property type="entry name" value="Winged helix-like DNA-binding domain superfamily/Winged helix DNA-binding domain"/>
    <property type="match status" value="1"/>
</dbReference>